<accession>A0AAN9VUC2</accession>
<dbReference type="InterPro" id="IPR008971">
    <property type="entry name" value="HSP40/DnaJ_pept-bd"/>
</dbReference>
<dbReference type="GO" id="GO:0005829">
    <property type="term" value="C:cytosol"/>
    <property type="evidence" value="ECO:0007669"/>
    <property type="project" value="TreeGrafter"/>
</dbReference>
<evidence type="ECO:0000256" key="1">
    <source>
        <dbReference type="ARBA" id="ARBA00023186"/>
    </source>
</evidence>
<dbReference type="GO" id="GO:0051087">
    <property type="term" value="F:protein-folding chaperone binding"/>
    <property type="evidence" value="ECO:0007669"/>
    <property type="project" value="TreeGrafter"/>
</dbReference>
<dbReference type="PROSITE" id="PS50076">
    <property type="entry name" value="DNAJ_2"/>
    <property type="match status" value="1"/>
</dbReference>
<dbReference type="InterPro" id="IPR051339">
    <property type="entry name" value="DnaJ_subfamily_B"/>
</dbReference>
<dbReference type="SUPFAM" id="SSF46565">
    <property type="entry name" value="Chaperone J-domain"/>
    <property type="match status" value="1"/>
</dbReference>
<organism evidence="3 4">
    <name type="scientific">Gryllus longicercus</name>
    <dbReference type="NCBI Taxonomy" id="2509291"/>
    <lineage>
        <taxon>Eukaryota</taxon>
        <taxon>Metazoa</taxon>
        <taxon>Ecdysozoa</taxon>
        <taxon>Arthropoda</taxon>
        <taxon>Hexapoda</taxon>
        <taxon>Insecta</taxon>
        <taxon>Pterygota</taxon>
        <taxon>Neoptera</taxon>
        <taxon>Polyneoptera</taxon>
        <taxon>Orthoptera</taxon>
        <taxon>Ensifera</taxon>
        <taxon>Gryllidea</taxon>
        <taxon>Grylloidea</taxon>
        <taxon>Gryllidae</taxon>
        <taxon>Gryllinae</taxon>
        <taxon>Gryllus</taxon>
    </lineage>
</organism>
<dbReference type="Pfam" id="PF00226">
    <property type="entry name" value="DnaJ"/>
    <property type="match status" value="1"/>
</dbReference>
<dbReference type="EMBL" id="JAZDUA010000207">
    <property type="protein sequence ID" value="KAK7864309.1"/>
    <property type="molecule type" value="Genomic_DNA"/>
</dbReference>
<dbReference type="CDD" id="cd10747">
    <property type="entry name" value="DnaJ_C"/>
    <property type="match status" value="1"/>
</dbReference>
<name>A0AAN9VUC2_9ORTH</name>
<dbReference type="SMART" id="SM00271">
    <property type="entry name" value="DnaJ"/>
    <property type="match status" value="1"/>
</dbReference>
<dbReference type="GO" id="GO:0006457">
    <property type="term" value="P:protein folding"/>
    <property type="evidence" value="ECO:0007669"/>
    <property type="project" value="InterPro"/>
</dbReference>
<dbReference type="SUPFAM" id="SSF49493">
    <property type="entry name" value="HSP40/DnaJ peptide-binding domain"/>
    <property type="match status" value="2"/>
</dbReference>
<dbReference type="PANTHER" id="PTHR24078:SF519">
    <property type="entry name" value="DNAJ HOMOLOG SUBFAMILY B MEMBER 13"/>
    <property type="match status" value="1"/>
</dbReference>
<protein>
    <recommendedName>
        <fullName evidence="2">J domain-containing protein</fullName>
    </recommendedName>
</protein>
<keyword evidence="1" id="KW-0143">Chaperone</keyword>
<dbReference type="FunFam" id="2.60.260.20:FF:000002">
    <property type="entry name" value="Dnaj homolog subfamily b member"/>
    <property type="match status" value="1"/>
</dbReference>
<gene>
    <name evidence="3" type="ORF">R5R35_009563</name>
</gene>
<proteinExistence type="predicted"/>
<dbReference type="InterPro" id="IPR002939">
    <property type="entry name" value="DnaJ_C"/>
</dbReference>
<evidence type="ECO:0000313" key="4">
    <source>
        <dbReference type="Proteomes" id="UP001378592"/>
    </source>
</evidence>
<dbReference type="InterPro" id="IPR036869">
    <property type="entry name" value="J_dom_sf"/>
</dbReference>
<evidence type="ECO:0000313" key="3">
    <source>
        <dbReference type="EMBL" id="KAK7864309.1"/>
    </source>
</evidence>
<dbReference type="Gene3D" id="1.10.287.110">
    <property type="entry name" value="DnaJ domain"/>
    <property type="match status" value="1"/>
</dbReference>
<dbReference type="InterPro" id="IPR001623">
    <property type="entry name" value="DnaJ_domain"/>
</dbReference>
<dbReference type="GO" id="GO:0051082">
    <property type="term" value="F:unfolded protein binding"/>
    <property type="evidence" value="ECO:0007669"/>
    <property type="project" value="InterPro"/>
</dbReference>
<dbReference type="FunFam" id="2.60.260.20:FF:000006">
    <property type="entry name" value="DnaJ subfamily B member 13"/>
    <property type="match status" value="1"/>
</dbReference>
<dbReference type="PANTHER" id="PTHR24078">
    <property type="entry name" value="DNAJ HOMOLOG SUBFAMILY C MEMBER"/>
    <property type="match status" value="1"/>
</dbReference>
<comment type="caution">
    <text evidence="3">The sequence shown here is derived from an EMBL/GenBank/DDBJ whole genome shotgun (WGS) entry which is preliminary data.</text>
</comment>
<keyword evidence="4" id="KW-1185">Reference proteome</keyword>
<feature type="domain" description="J" evidence="2">
    <location>
        <begin position="4"/>
        <end position="68"/>
    </location>
</feature>
<reference evidence="3 4" key="1">
    <citation type="submission" date="2024-03" db="EMBL/GenBank/DDBJ databases">
        <title>The genome assembly and annotation of the cricket Gryllus longicercus Weissman &amp; Gray.</title>
        <authorList>
            <person name="Szrajer S."/>
            <person name="Gray D."/>
            <person name="Ylla G."/>
        </authorList>
    </citation>
    <scope>NUCLEOTIDE SEQUENCE [LARGE SCALE GENOMIC DNA]</scope>
    <source>
        <strain evidence="3">DAG 2021-001</strain>
        <tissue evidence="3">Whole body minus gut</tissue>
    </source>
</reference>
<dbReference type="Proteomes" id="UP001378592">
    <property type="component" value="Unassembled WGS sequence"/>
</dbReference>
<dbReference type="CDD" id="cd06257">
    <property type="entry name" value="DnaJ"/>
    <property type="match status" value="1"/>
</dbReference>
<evidence type="ECO:0000259" key="2">
    <source>
        <dbReference type="PROSITE" id="PS50076"/>
    </source>
</evidence>
<sequence>MGIDYYGVLSLKRTCSSHDVKRAFRRLILQFNPKRQYDSSVQVIFQTIAEAYDVLSDPFRRAVYDQYGEEGLKRGVPGPESYIQPYVFHGDPMRTFREFFGCADPFPDLLEALITPKPVYKLPSGERDFKTKEPPLIRPLLLTLHEVYHGGVKKLKINRLELTGKNSNNTEMREKVLSVPIQPGIPSGTTITFPEEGDQGPTIIPADVIFITEERPHEHFQREGNNLVMHCTIGLKDALSGLRVVVKTLDERTFHVNITDVVHPLYEKIIKGEGMPLVQDPRKKGDLIIRFEVEFPKYLPKAAKLLILEAWRSATLEKEGEPDQIFKLVMLDKMKKISETFPKLT</sequence>
<dbReference type="FunFam" id="1.10.287.110:FF:000106">
    <property type="entry name" value="Putative heat shock protein-like protein"/>
    <property type="match status" value="1"/>
</dbReference>
<dbReference type="Pfam" id="PF01556">
    <property type="entry name" value="DnaJ_C"/>
    <property type="match status" value="1"/>
</dbReference>
<dbReference type="Gene3D" id="2.60.260.20">
    <property type="entry name" value="Urease metallochaperone UreE, N-terminal domain"/>
    <property type="match status" value="2"/>
</dbReference>
<dbReference type="InterPro" id="IPR018253">
    <property type="entry name" value="DnaJ_domain_CS"/>
</dbReference>
<dbReference type="PRINTS" id="PR00625">
    <property type="entry name" value="JDOMAIN"/>
</dbReference>
<dbReference type="PROSITE" id="PS00636">
    <property type="entry name" value="DNAJ_1"/>
    <property type="match status" value="1"/>
</dbReference>
<dbReference type="AlphaFoldDB" id="A0AAN9VUC2"/>